<proteinExistence type="predicted"/>
<dbReference type="eggNOG" id="COG2226">
    <property type="taxonomic scope" value="Bacteria"/>
</dbReference>
<name>A0A0H3K518_SYNP6</name>
<dbReference type="KEGG" id="syc:syc2192_d"/>
<evidence type="ECO:0000313" key="2">
    <source>
        <dbReference type="Proteomes" id="UP000001175"/>
    </source>
</evidence>
<reference evidence="1 2" key="1">
    <citation type="journal article" date="2007" name="Photosyn. Res.">
        <title>Complete nucleotide sequence of the freshwater unicellular cyanobacterium Synechococcus elongatus PCC 6301 chromosome: gene content and organization.</title>
        <authorList>
            <person name="Sugita C."/>
            <person name="Ogata K."/>
            <person name="Shikata M."/>
            <person name="Jikuya H."/>
            <person name="Takano J."/>
            <person name="Furumichi M."/>
            <person name="Kanehisa M."/>
            <person name="Omata T."/>
            <person name="Sugiura M."/>
            <person name="Sugita M."/>
        </authorList>
    </citation>
    <scope>NUCLEOTIDE SEQUENCE [LARGE SCALE GENOMIC DNA]</scope>
    <source>
        <strain evidence="2">ATCC 27144 / PCC 6301 / SAUG 1402/1</strain>
    </source>
</reference>
<evidence type="ECO:0008006" key="3">
    <source>
        <dbReference type="Google" id="ProtNLM"/>
    </source>
</evidence>
<organism evidence="1 2">
    <name type="scientific">Synechococcus sp. (strain ATCC 27144 / PCC 6301 / SAUG 1402/1)</name>
    <name type="common">Anacystis nidulans</name>
    <dbReference type="NCBI Taxonomy" id="269084"/>
    <lineage>
        <taxon>Bacteria</taxon>
        <taxon>Bacillati</taxon>
        <taxon>Cyanobacteriota</taxon>
        <taxon>Cyanophyceae</taxon>
        <taxon>Synechococcales</taxon>
        <taxon>Synechococcaceae</taxon>
        <taxon>Synechococcus</taxon>
    </lineage>
</organism>
<protein>
    <recommendedName>
        <fullName evidence="3">Methyltransferase domain family</fullName>
    </recommendedName>
</protein>
<dbReference type="Pfam" id="PF13489">
    <property type="entry name" value="Methyltransf_23"/>
    <property type="match status" value="1"/>
</dbReference>
<dbReference type="CDD" id="cd02440">
    <property type="entry name" value="AdoMet_MTases"/>
    <property type="match status" value="1"/>
</dbReference>
<dbReference type="GeneID" id="72430775"/>
<accession>A0A0H3K518</accession>
<dbReference type="AlphaFoldDB" id="A0A0H3K518"/>
<dbReference type="InterPro" id="IPR029063">
    <property type="entry name" value="SAM-dependent_MTases_sf"/>
</dbReference>
<dbReference type="SUPFAM" id="SSF53335">
    <property type="entry name" value="S-adenosyl-L-methionine-dependent methyltransferases"/>
    <property type="match status" value="1"/>
</dbReference>
<evidence type="ECO:0000313" key="1">
    <source>
        <dbReference type="EMBL" id="BAD80382.1"/>
    </source>
</evidence>
<dbReference type="RefSeq" id="WP_011244502.1">
    <property type="nucleotide sequence ID" value="NC_006576.1"/>
</dbReference>
<dbReference type="Gene3D" id="3.40.50.150">
    <property type="entry name" value="Vaccinia Virus protein VP39"/>
    <property type="match status" value="1"/>
</dbReference>
<dbReference type="PANTHER" id="PTHR43861">
    <property type="entry name" value="TRANS-ACONITATE 2-METHYLTRANSFERASE-RELATED"/>
    <property type="match status" value="1"/>
</dbReference>
<sequence length="376" mass="43027">MANNNQLQIDSLVAAIRREATQLTDHEEAFCTTIVSSQQQSLTEIDRSINAAIQAVEDLVKPRLSARPSPRNFFKKLCTKVGLTILDRLERRRCKAELTLLETIQYLRASQQQLRAEFNDFQSVTDQALVRQFNHLQRQIDRTSGCVNLNPDLEKLLEAFYCQFESEYRGSSESVRHRLRPYHDRLLNSDYPLEIVDLGCGRGEWLSLVNQLGHKAKGIDCNPEFVNLCKQQNLAVELGDAIVWLHSQADNSLDVISAFHVIEHLSFTTLADWLQQIYRVLKPQGWLLLETPNISQFHVGLVDFYRDPTHIHKVHPQTIKTLLQCLRFTDIEIGYVDANGDKVQWLPTEEVTLRDPGQYGALPADMGIIARKRIGL</sequence>
<dbReference type="EMBL" id="AP008231">
    <property type="protein sequence ID" value="BAD80382.1"/>
    <property type="molecule type" value="Genomic_DNA"/>
</dbReference>
<gene>
    <name evidence="1" type="ordered locus">syc2192_d</name>
</gene>
<dbReference type="Proteomes" id="UP000001175">
    <property type="component" value="Chromosome"/>
</dbReference>